<gene>
    <name evidence="2" type="ORF">DM01DRAFT_1384424</name>
</gene>
<dbReference type="GO" id="GO:0031461">
    <property type="term" value="C:cullin-RING ubiquitin ligase complex"/>
    <property type="evidence" value="ECO:0007669"/>
    <property type="project" value="TreeGrafter"/>
</dbReference>
<name>A0A1X2GEB8_9FUNG</name>
<dbReference type="Pfam" id="PF09737">
    <property type="entry name" value="Det1"/>
    <property type="match status" value="2"/>
</dbReference>
<dbReference type="AlphaFoldDB" id="A0A1X2GEB8"/>
<feature type="region of interest" description="Disordered" evidence="1">
    <location>
        <begin position="1"/>
        <end position="27"/>
    </location>
</feature>
<dbReference type="Proteomes" id="UP000242146">
    <property type="component" value="Unassembled WGS sequence"/>
</dbReference>
<dbReference type="InterPro" id="IPR019138">
    <property type="entry name" value="De-etiolated_protein_1_Det1"/>
</dbReference>
<comment type="caution">
    <text evidence="2">The sequence shown here is derived from an EMBL/GenBank/DDBJ whole genome shotgun (WGS) entry which is preliminary data.</text>
</comment>
<evidence type="ECO:0000256" key="1">
    <source>
        <dbReference type="SAM" id="MobiDB-lite"/>
    </source>
</evidence>
<dbReference type="GO" id="GO:1990756">
    <property type="term" value="F:ubiquitin-like ligase-substrate adaptor activity"/>
    <property type="evidence" value="ECO:0007669"/>
    <property type="project" value="TreeGrafter"/>
</dbReference>
<protein>
    <submittedName>
        <fullName evidence="2">Uncharacterized protein</fullName>
    </submittedName>
</protein>
<proteinExistence type="predicted"/>
<dbReference type="PANTHER" id="PTHR13374">
    <property type="entry name" value="DET1 HOMOLOG DE-ETIOLATED-1 HOMOLOG"/>
    <property type="match status" value="1"/>
</dbReference>
<dbReference type="STRING" id="101127.A0A1X2GEB8"/>
<keyword evidence="3" id="KW-1185">Reference proteome</keyword>
<dbReference type="EMBL" id="MCGT01000020">
    <property type="protein sequence ID" value="ORX51722.1"/>
    <property type="molecule type" value="Genomic_DNA"/>
</dbReference>
<dbReference type="GO" id="GO:0005634">
    <property type="term" value="C:nucleus"/>
    <property type="evidence" value="ECO:0007669"/>
    <property type="project" value="TreeGrafter"/>
</dbReference>
<dbReference type="PANTHER" id="PTHR13374:SF3">
    <property type="entry name" value="DET1 HOMOLOG"/>
    <property type="match status" value="1"/>
</dbReference>
<dbReference type="GO" id="GO:0016567">
    <property type="term" value="P:protein ubiquitination"/>
    <property type="evidence" value="ECO:0007669"/>
    <property type="project" value="TreeGrafter"/>
</dbReference>
<evidence type="ECO:0000313" key="3">
    <source>
        <dbReference type="Proteomes" id="UP000242146"/>
    </source>
</evidence>
<dbReference type="GO" id="GO:0032436">
    <property type="term" value="P:positive regulation of proteasomal ubiquitin-dependent protein catabolic process"/>
    <property type="evidence" value="ECO:0007669"/>
    <property type="project" value="TreeGrafter"/>
</dbReference>
<organism evidence="2 3">
    <name type="scientific">Hesseltinella vesiculosa</name>
    <dbReference type="NCBI Taxonomy" id="101127"/>
    <lineage>
        <taxon>Eukaryota</taxon>
        <taxon>Fungi</taxon>
        <taxon>Fungi incertae sedis</taxon>
        <taxon>Mucoromycota</taxon>
        <taxon>Mucoromycotina</taxon>
        <taxon>Mucoromycetes</taxon>
        <taxon>Mucorales</taxon>
        <taxon>Cunninghamellaceae</taxon>
        <taxon>Hesseltinella</taxon>
    </lineage>
</organism>
<dbReference type="OrthoDB" id="18339at2759"/>
<accession>A0A1X2GEB8</accession>
<dbReference type="GO" id="GO:0031625">
    <property type="term" value="F:ubiquitin protein ligase binding"/>
    <property type="evidence" value="ECO:0007669"/>
    <property type="project" value="TreeGrafter"/>
</dbReference>
<sequence>MSPKQRPRTIHEDLKQRRYGKPSTTQRSTISRSRAVYTTLIPNYTIYNVRVPNEMIIQRFSNCGKYFICFGSLQDQVIVYHVKTCLCPRVLPTDPFNAFFQLHYKCKLPLPDGHLLCKDFCLLVDNYLVVVSSKVVYASYHHNRRFQNSLGNVTALNDYIFFSIDMTTGKLMDQYAISSDFIQLNHHASVCVYGQMLAILSLKHQSIQLILLDMQGTFFLLRTIGQFMYPDDELILSQQEQREAEFVLQHKRPKLQDPPHPSAHTSLLSSITDTFPANISPFVQPYLSHTPTPPEILSVIHQDPDDTAIPGIHTVLKTGSLESPTTCPRTDSPPPMFGSFQQAFLSKLFVMAQQRNDRGIALRQFHRNYNAYCDMKFWRIQYLDDSRLLIKMMPENAPLSPINEIASPLVLFVILNLKTFQIDDIFDQGSEKVVDLVLACANGLRGLAPSGVTWYGSTCADSQHARSMLRKQLYSWSCAKHGVYSEAIKRLSLDLPVVTQSYMESPYFDMSLFQLDEKLLSLPECKIKTHDVIKFYLASTQQLAFKINANITPHARANPYPFSRHHFPALLPHPSYPFIITKQYSTSGPPIVNFHVHKN</sequence>
<evidence type="ECO:0000313" key="2">
    <source>
        <dbReference type="EMBL" id="ORX51722.1"/>
    </source>
</evidence>
<reference evidence="2 3" key="1">
    <citation type="submission" date="2016-07" db="EMBL/GenBank/DDBJ databases">
        <title>Pervasive Adenine N6-methylation of Active Genes in Fungi.</title>
        <authorList>
            <consortium name="DOE Joint Genome Institute"/>
            <person name="Mondo S.J."/>
            <person name="Dannebaum R.O."/>
            <person name="Kuo R.C."/>
            <person name="Labutti K."/>
            <person name="Haridas S."/>
            <person name="Kuo A."/>
            <person name="Salamov A."/>
            <person name="Ahrendt S.R."/>
            <person name="Lipzen A."/>
            <person name="Sullivan W."/>
            <person name="Andreopoulos W.B."/>
            <person name="Clum A."/>
            <person name="Lindquist E."/>
            <person name="Daum C."/>
            <person name="Ramamoorthy G.K."/>
            <person name="Gryganskyi A."/>
            <person name="Culley D."/>
            <person name="Magnuson J.K."/>
            <person name="James T.Y."/>
            <person name="O'Malley M.A."/>
            <person name="Stajich J.E."/>
            <person name="Spatafora J.W."/>
            <person name="Visel A."/>
            <person name="Grigoriev I.V."/>
        </authorList>
    </citation>
    <scope>NUCLEOTIDE SEQUENCE [LARGE SCALE GENOMIC DNA]</scope>
    <source>
        <strain evidence="2 3">NRRL 3301</strain>
    </source>
</reference>